<feature type="active site" evidence="5">
    <location>
        <position position="67"/>
    </location>
</feature>
<accession>A0A1D2QT27</accession>
<evidence type="ECO:0000256" key="5">
    <source>
        <dbReference type="PROSITE-ProRule" id="PRU10007"/>
    </source>
</evidence>
<keyword evidence="3" id="KW-0520">NAD</keyword>
<dbReference type="InterPro" id="IPR016162">
    <property type="entry name" value="Ald_DH_N"/>
</dbReference>
<protein>
    <recommendedName>
        <fullName evidence="4">aldehyde dehydrogenase (NAD(+))</fullName>
        <ecNumber evidence="4">1.2.1.3</ecNumber>
    </recommendedName>
</protein>
<dbReference type="InterPro" id="IPR016163">
    <property type="entry name" value="Ald_DH_C"/>
</dbReference>
<dbReference type="STRING" id="62101.AB835_02435"/>
<dbReference type="Gene3D" id="3.40.605.10">
    <property type="entry name" value="Aldehyde Dehydrogenase, Chain A, domain 1"/>
    <property type="match status" value="1"/>
</dbReference>
<evidence type="ECO:0000313" key="9">
    <source>
        <dbReference type="Proteomes" id="UP000242502"/>
    </source>
</evidence>
<dbReference type="AlphaFoldDB" id="A0A1D2QT27"/>
<dbReference type="EC" id="1.2.1.3" evidence="4"/>
<dbReference type="SUPFAM" id="SSF53720">
    <property type="entry name" value="ALDH-like"/>
    <property type="match status" value="1"/>
</dbReference>
<evidence type="ECO:0000313" key="8">
    <source>
        <dbReference type="EMBL" id="ODS24741.1"/>
    </source>
</evidence>
<dbReference type="Gene3D" id="3.40.309.10">
    <property type="entry name" value="Aldehyde Dehydrogenase, Chain A, domain 2"/>
    <property type="match status" value="1"/>
</dbReference>
<gene>
    <name evidence="8" type="ORF">AB835_02435</name>
</gene>
<dbReference type="EMBL" id="MDLC01000005">
    <property type="protein sequence ID" value="ODS24741.1"/>
    <property type="molecule type" value="Genomic_DNA"/>
</dbReference>
<dbReference type="PROSITE" id="PS00687">
    <property type="entry name" value="ALDEHYDE_DEHYDR_GLU"/>
    <property type="match status" value="1"/>
</dbReference>
<dbReference type="InterPro" id="IPR029510">
    <property type="entry name" value="Ald_DH_CS_GLU"/>
</dbReference>
<reference evidence="8 9" key="1">
    <citation type="journal article" date="2016" name="Appl. Environ. Microbiol.">
        <title>Lack of Overt Genome Reduction in the Bryostatin-Producing Bryozoan Symbiont "Candidatus Endobugula sertula".</title>
        <authorList>
            <person name="Miller I.J."/>
            <person name="Vanee N."/>
            <person name="Fong S.S."/>
            <person name="Lim-Fong G.E."/>
            <person name="Kwan J.C."/>
        </authorList>
    </citation>
    <scope>NUCLEOTIDE SEQUENCE [LARGE SCALE GENOMIC DNA]</scope>
    <source>
        <strain evidence="8">AB1-4</strain>
    </source>
</reference>
<evidence type="ECO:0000256" key="4">
    <source>
        <dbReference type="ARBA" id="ARBA00024226"/>
    </source>
</evidence>
<dbReference type="PANTHER" id="PTHR43521">
    <property type="entry name" value="ALPHA-AMINOADIPIC SEMIALDEHYDE DEHYDROGENASE"/>
    <property type="match status" value="1"/>
</dbReference>
<dbReference type="InterPro" id="IPR015590">
    <property type="entry name" value="Aldehyde_DH_dom"/>
</dbReference>
<dbReference type="Proteomes" id="UP000242502">
    <property type="component" value="Unassembled WGS sequence"/>
</dbReference>
<evidence type="ECO:0000256" key="3">
    <source>
        <dbReference type="ARBA" id="ARBA00023027"/>
    </source>
</evidence>
<name>A0A1D2QT27_9GAMM</name>
<evidence type="ECO:0000259" key="7">
    <source>
        <dbReference type="Pfam" id="PF00171"/>
    </source>
</evidence>
<evidence type="ECO:0000256" key="1">
    <source>
        <dbReference type="ARBA" id="ARBA00011881"/>
    </source>
</evidence>
<comment type="caution">
    <text evidence="8">The sequence shown here is derived from an EMBL/GenBank/DDBJ whole genome shotgun (WGS) entry which is preliminary data.</text>
</comment>
<dbReference type="Pfam" id="PF00171">
    <property type="entry name" value="Aldedh"/>
    <property type="match status" value="1"/>
</dbReference>
<comment type="subunit">
    <text evidence="1">Homotetramer.</text>
</comment>
<evidence type="ECO:0000256" key="6">
    <source>
        <dbReference type="RuleBase" id="RU003345"/>
    </source>
</evidence>
<comment type="similarity">
    <text evidence="6">Belongs to the aldehyde dehydrogenase family.</text>
</comment>
<dbReference type="InterPro" id="IPR044638">
    <property type="entry name" value="ALDH7A1-like"/>
</dbReference>
<proteinExistence type="inferred from homology"/>
<dbReference type="InterPro" id="IPR016161">
    <property type="entry name" value="Ald_DH/histidinol_DH"/>
</dbReference>
<dbReference type="GO" id="GO:0004029">
    <property type="term" value="F:aldehyde dehydrogenase (NAD+) activity"/>
    <property type="evidence" value="ECO:0007669"/>
    <property type="project" value="UniProtKB-EC"/>
</dbReference>
<keyword evidence="2 6" id="KW-0560">Oxidoreductase</keyword>
<sequence>MEYAKAIKKFDGKVPEGLIDVIIGGREQGEQLVNDARVPLISATGSTAMGRIVGPKVAQRFGRSILELGGNNAIIVTPSADLEMAVRGIVFGAVGTCGQRCTTTRRLIVHESVYDQLISRLKEAYDRVAMGSPLEDDILVGPLIDKDAFDAMQQALRSARSEGGQVFGGDRVVFEGWDTAYYVKPALVEMSVQTDAVKHETFAPILYVFKYTDYAEAIAIHNDVPQGLSSAIFTTNLL</sequence>
<organism evidence="8 9">
    <name type="scientific">Candidatus Endobugula sertula</name>
    <name type="common">Bugula neritina bacterial symbiont</name>
    <dbReference type="NCBI Taxonomy" id="62101"/>
    <lineage>
        <taxon>Bacteria</taxon>
        <taxon>Pseudomonadati</taxon>
        <taxon>Pseudomonadota</taxon>
        <taxon>Gammaproteobacteria</taxon>
        <taxon>Cellvibrionales</taxon>
        <taxon>Cellvibrionaceae</taxon>
        <taxon>Candidatus Endobugula</taxon>
    </lineage>
</organism>
<feature type="domain" description="Aldehyde dehydrogenase" evidence="7">
    <location>
        <begin position="4"/>
        <end position="237"/>
    </location>
</feature>
<dbReference type="PANTHER" id="PTHR43521:SF1">
    <property type="entry name" value="ALPHA-AMINOADIPIC SEMIALDEHYDE DEHYDROGENASE"/>
    <property type="match status" value="1"/>
</dbReference>
<evidence type="ECO:0000256" key="2">
    <source>
        <dbReference type="ARBA" id="ARBA00023002"/>
    </source>
</evidence>